<feature type="region of interest" description="Disordered" evidence="1">
    <location>
        <begin position="333"/>
        <end position="395"/>
    </location>
</feature>
<feature type="region of interest" description="Disordered" evidence="1">
    <location>
        <begin position="420"/>
        <end position="440"/>
    </location>
</feature>
<evidence type="ECO:0000259" key="2">
    <source>
        <dbReference type="Pfam" id="PF15797"/>
    </source>
</evidence>
<dbReference type="InterPro" id="IPR031600">
    <property type="entry name" value="DUF4706"/>
</dbReference>
<dbReference type="RefSeq" id="XP_005096383.1">
    <property type="nucleotide sequence ID" value="XM_005096326.3"/>
</dbReference>
<dbReference type="Pfam" id="PF15797">
    <property type="entry name" value="DUF4706"/>
    <property type="match status" value="1"/>
</dbReference>
<accession>A0ABM0JLB0</accession>
<feature type="compositionally biased region" description="Polar residues" evidence="1">
    <location>
        <begin position="273"/>
        <end position="286"/>
    </location>
</feature>
<gene>
    <name evidence="4" type="primary">LOC101845233</name>
</gene>
<feature type="domain" description="DUF4706" evidence="2">
    <location>
        <begin position="19"/>
        <end position="134"/>
    </location>
</feature>
<dbReference type="GeneID" id="101845233"/>
<keyword evidence="3" id="KW-1185">Reference proteome</keyword>
<feature type="compositionally biased region" description="Basic residues" evidence="1">
    <location>
        <begin position="252"/>
        <end position="268"/>
    </location>
</feature>
<proteinExistence type="predicted"/>
<evidence type="ECO:0000313" key="4">
    <source>
        <dbReference type="RefSeq" id="XP_005096383.1"/>
    </source>
</evidence>
<feature type="region of interest" description="Disordered" evidence="1">
    <location>
        <begin position="231"/>
        <end position="299"/>
    </location>
</feature>
<sequence length="480" mass="53091">MEEDAVVVSDELREKYICSYFSQTNRLNKSILTQEKSLAKYLGDRWSDLPQDRRDLLLDFLLVDDEVRGQYSQSSQAQDVAGQPSSAVEVQESFPRLFTNSGQKINVDFESDLWTWRDEHSGPFSWYSRSQQDLTLMDLEPDNVSKPQPKTARVDTEAEENVKKAEAQFGYPSSSWCHDVISEYKKHEREVSVSPTTSMNFSAAARVEAKPEEVNPAFEGSCEDLPATADSAQAVEKEGQTTACNSGPEKKGRGRDRNKRSPSPKKILRSGSVKKSPSRSGEQQLISREDADADDSQHAFSNPVMESEWSTFVGDGGQEAYSSPEPVAMVTTAPEGMSMERGAEPYCDSPYRGDQDYLLQHSESPSLRSTAAATSSTQLSHNWSEESTPDHNTHLLKGLQSPVRQSTALGHSSQYVVGLPLDLGGAPGESTDTDPSGGGEVEEVLRVEKEGENFVLTSEVQNKRDSSDLPKTGFDFLDDW</sequence>
<dbReference type="PANTHER" id="PTHR34394:SF1">
    <property type="entry name" value="SIMILAR TO RIKEN CDNA 2310022B05"/>
    <property type="match status" value="1"/>
</dbReference>
<dbReference type="Proteomes" id="UP000694888">
    <property type="component" value="Unplaced"/>
</dbReference>
<evidence type="ECO:0000313" key="3">
    <source>
        <dbReference type="Proteomes" id="UP000694888"/>
    </source>
</evidence>
<protein>
    <submittedName>
        <fullName evidence="4">Uncharacterized protein C1orf198 homolog isoform X1</fullName>
    </submittedName>
</protein>
<evidence type="ECO:0000256" key="1">
    <source>
        <dbReference type="SAM" id="MobiDB-lite"/>
    </source>
</evidence>
<reference evidence="4" key="1">
    <citation type="submission" date="2025-08" db="UniProtKB">
        <authorList>
            <consortium name="RefSeq"/>
        </authorList>
    </citation>
    <scope>IDENTIFICATION</scope>
</reference>
<organism evidence="3 4">
    <name type="scientific">Aplysia californica</name>
    <name type="common">California sea hare</name>
    <dbReference type="NCBI Taxonomy" id="6500"/>
    <lineage>
        <taxon>Eukaryota</taxon>
        <taxon>Metazoa</taxon>
        <taxon>Spiralia</taxon>
        <taxon>Lophotrochozoa</taxon>
        <taxon>Mollusca</taxon>
        <taxon>Gastropoda</taxon>
        <taxon>Heterobranchia</taxon>
        <taxon>Euthyneura</taxon>
        <taxon>Tectipleura</taxon>
        <taxon>Aplysiida</taxon>
        <taxon>Aplysioidea</taxon>
        <taxon>Aplysiidae</taxon>
        <taxon>Aplysia</taxon>
    </lineage>
</organism>
<name>A0ABM0JLB0_APLCA</name>
<feature type="region of interest" description="Disordered" evidence="1">
    <location>
        <begin position="460"/>
        <end position="480"/>
    </location>
</feature>
<dbReference type="PANTHER" id="PTHR34394">
    <property type="entry name" value="SIMILAR TO RIKEN CDNA 2310022B05"/>
    <property type="match status" value="1"/>
</dbReference>